<proteinExistence type="predicted"/>
<dbReference type="EMBL" id="JQBW01000010">
    <property type="protein sequence ID" value="KRN58512.1"/>
    <property type="molecule type" value="Genomic_DNA"/>
</dbReference>
<dbReference type="STRING" id="396268.IV45_GL000962"/>
<name>A0A0R2I054_9LACO</name>
<protein>
    <submittedName>
        <fullName evidence="1">Uncharacterized protein</fullName>
    </submittedName>
</protein>
<dbReference type="AlphaFoldDB" id="A0A0R2I054"/>
<sequence>MKEQATMSVEIPENMEDVAMKIARAGVHGKHLDEDQVITQAVLDIMQAFMDEALEGHYDDVAWSGKNLRVTDIMGKEVGIVKPLKQDFVADFKQNADELVERLEDEAARIVGGR</sequence>
<dbReference type="PATRIC" id="fig|396268.3.peg.974"/>
<gene>
    <name evidence="1" type="ORF">IV45_GL000962</name>
</gene>
<keyword evidence="2" id="KW-1185">Reference proteome</keyword>
<accession>A0A0R2I054</accession>
<dbReference type="Proteomes" id="UP000050934">
    <property type="component" value="Unassembled WGS sequence"/>
</dbReference>
<reference evidence="1 2" key="1">
    <citation type="journal article" date="2015" name="Genome Announc.">
        <title>Expanding the biotechnology potential of lactobacilli through comparative genomics of 213 strains and associated genera.</title>
        <authorList>
            <person name="Sun Z."/>
            <person name="Harris H.M."/>
            <person name="McCann A."/>
            <person name="Guo C."/>
            <person name="Argimon S."/>
            <person name="Zhang W."/>
            <person name="Yang X."/>
            <person name="Jeffery I.B."/>
            <person name="Cooney J.C."/>
            <person name="Kagawa T.F."/>
            <person name="Liu W."/>
            <person name="Song Y."/>
            <person name="Salvetti E."/>
            <person name="Wrobel A."/>
            <person name="Rasinkangas P."/>
            <person name="Parkhill J."/>
            <person name="Rea M.C."/>
            <person name="O'Sullivan O."/>
            <person name="Ritari J."/>
            <person name="Douillard F.P."/>
            <person name="Paul Ross R."/>
            <person name="Yang R."/>
            <person name="Briner A.E."/>
            <person name="Felis G.E."/>
            <person name="de Vos W.M."/>
            <person name="Barrangou R."/>
            <person name="Klaenhammer T.R."/>
            <person name="Caufield P.W."/>
            <person name="Cui Y."/>
            <person name="Zhang H."/>
            <person name="O'Toole P.W."/>
        </authorList>
    </citation>
    <scope>NUCLEOTIDE SEQUENCE [LARGE SCALE GENOMIC DNA]</scope>
    <source>
        <strain evidence="1 2">DSM 17896</strain>
    </source>
</reference>
<organism evidence="1 2">
    <name type="scientific">Limosilactobacillus secaliphilus</name>
    <dbReference type="NCBI Taxonomy" id="396268"/>
    <lineage>
        <taxon>Bacteria</taxon>
        <taxon>Bacillati</taxon>
        <taxon>Bacillota</taxon>
        <taxon>Bacilli</taxon>
        <taxon>Lactobacillales</taxon>
        <taxon>Lactobacillaceae</taxon>
        <taxon>Limosilactobacillus</taxon>
    </lineage>
</organism>
<evidence type="ECO:0000313" key="1">
    <source>
        <dbReference type="EMBL" id="KRN58512.1"/>
    </source>
</evidence>
<evidence type="ECO:0000313" key="2">
    <source>
        <dbReference type="Proteomes" id="UP000050934"/>
    </source>
</evidence>
<comment type="caution">
    <text evidence="1">The sequence shown here is derived from an EMBL/GenBank/DDBJ whole genome shotgun (WGS) entry which is preliminary data.</text>
</comment>